<dbReference type="PROSITE" id="PS51462">
    <property type="entry name" value="NUDIX"/>
    <property type="match status" value="1"/>
</dbReference>
<dbReference type="CDD" id="cd24161">
    <property type="entry name" value="NUDIX_ADPRase_Ndx2"/>
    <property type="match status" value="1"/>
</dbReference>
<dbReference type="InterPro" id="IPR000086">
    <property type="entry name" value="NUDIX_hydrolase_dom"/>
</dbReference>
<organism evidence="3 4">
    <name type="scientific">Bifidobacterium dentium</name>
    <dbReference type="NCBI Taxonomy" id="1689"/>
    <lineage>
        <taxon>Bacteria</taxon>
        <taxon>Bacillati</taxon>
        <taxon>Actinomycetota</taxon>
        <taxon>Actinomycetes</taxon>
        <taxon>Bifidobacteriales</taxon>
        <taxon>Bifidobacteriaceae</taxon>
        <taxon>Bifidobacterium</taxon>
    </lineage>
</organism>
<evidence type="ECO:0000313" key="3">
    <source>
        <dbReference type="EMBL" id="KAB7462075.1"/>
    </source>
</evidence>
<reference evidence="3 4" key="1">
    <citation type="journal article" date="2019" name="Nat. Med.">
        <title>A library of human gut bacterial isolates paired with longitudinal multiomics data enables mechanistic microbiome research.</title>
        <authorList>
            <person name="Poyet M."/>
            <person name="Groussin M."/>
            <person name="Gibbons S.M."/>
            <person name="Avila-Pacheco J."/>
            <person name="Jiang X."/>
            <person name="Kearney S.M."/>
            <person name="Perrotta A.R."/>
            <person name="Berdy B."/>
            <person name="Zhao S."/>
            <person name="Lieberman T.D."/>
            <person name="Swanson P.K."/>
            <person name="Smith M."/>
            <person name="Roesemann S."/>
            <person name="Alexander J.E."/>
            <person name="Rich S.A."/>
            <person name="Livny J."/>
            <person name="Vlamakis H."/>
            <person name="Clish C."/>
            <person name="Bullock K."/>
            <person name="Deik A."/>
            <person name="Scott J."/>
            <person name="Pierce K.A."/>
            <person name="Xavier R.J."/>
            <person name="Alm E.J."/>
        </authorList>
    </citation>
    <scope>NUCLEOTIDE SEQUENCE [LARGE SCALE GENOMIC DNA]</scope>
    <source>
        <strain evidence="3 4">BIOML-A2</strain>
    </source>
</reference>
<proteinExistence type="predicted"/>
<dbReference type="InterPro" id="IPR015797">
    <property type="entry name" value="NUDIX_hydrolase-like_dom_sf"/>
</dbReference>
<gene>
    <name evidence="3" type="ORF">GBB04_03665</name>
</gene>
<dbReference type="Gene3D" id="3.90.79.10">
    <property type="entry name" value="Nucleoside Triphosphate Pyrophosphohydrolase"/>
    <property type="match status" value="1"/>
</dbReference>
<accession>A0A1V8Q3N3</accession>
<keyword evidence="2 3" id="KW-0378">Hydrolase</keyword>
<dbReference type="GO" id="GO:0016787">
    <property type="term" value="F:hydrolase activity"/>
    <property type="evidence" value="ECO:0007669"/>
    <property type="project" value="UniProtKB-KW"/>
</dbReference>
<comment type="cofactor">
    <cofactor evidence="1">
        <name>Mg(2+)</name>
        <dbReference type="ChEBI" id="CHEBI:18420"/>
    </cofactor>
</comment>
<protein>
    <submittedName>
        <fullName evidence="3">NUDIX hydrolase</fullName>
    </submittedName>
</protein>
<dbReference type="PANTHER" id="PTHR11839:SF18">
    <property type="entry name" value="NUDIX HYDROLASE DOMAIN-CONTAINING PROTEIN"/>
    <property type="match status" value="1"/>
</dbReference>
<dbReference type="EMBL" id="WDPD01000002">
    <property type="protein sequence ID" value="KAB7462075.1"/>
    <property type="molecule type" value="Genomic_DNA"/>
</dbReference>
<evidence type="ECO:0000313" key="4">
    <source>
        <dbReference type="Proteomes" id="UP000429211"/>
    </source>
</evidence>
<dbReference type="Pfam" id="PF00293">
    <property type="entry name" value="NUDIX"/>
    <property type="match status" value="1"/>
</dbReference>
<sequence length="202" mass="22765">MSNETYRRFDPWRTAPVKEEVRKQIVASHYFNVDHVAFNSSEVGHFERYLVQENGGDTVGVLAVTEDGQIPLVEQYRIPTHRWTLEIPAGHALSPDERPLDVAARKLREEAGFEAERFSQFSRFINTPSFSNQHTALFLATGLTPSDRSKLGPETPRAEVRLFSLDEAYDMVINGTIVDAKTIIAILRLHCGPDNLAEGLNE</sequence>
<dbReference type="Proteomes" id="UP000429211">
    <property type="component" value="Unassembled WGS sequence"/>
</dbReference>
<name>A0A1V8Q3N3_9BIFI</name>
<dbReference type="SUPFAM" id="SSF55811">
    <property type="entry name" value="Nudix"/>
    <property type="match status" value="1"/>
</dbReference>
<comment type="caution">
    <text evidence="3">The sequence shown here is derived from an EMBL/GenBank/DDBJ whole genome shotgun (WGS) entry which is preliminary data.</text>
</comment>
<dbReference type="GO" id="GO:0006753">
    <property type="term" value="P:nucleoside phosphate metabolic process"/>
    <property type="evidence" value="ECO:0007669"/>
    <property type="project" value="TreeGrafter"/>
</dbReference>
<dbReference type="AlphaFoldDB" id="A0A1V8Q3N3"/>
<dbReference type="PANTHER" id="PTHR11839">
    <property type="entry name" value="UDP/ADP-SUGAR PYROPHOSPHATASE"/>
    <property type="match status" value="1"/>
</dbReference>
<evidence type="ECO:0000256" key="2">
    <source>
        <dbReference type="ARBA" id="ARBA00022801"/>
    </source>
</evidence>
<dbReference type="RefSeq" id="WP_003842155.1">
    <property type="nucleotide sequence ID" value="NZ_CACRSP010000003.1"/>
</dbReference>
<evidence type="ECO:0000256" key="1">
    <source>
        <dbReference type="ARBA" id="ARBA00001946"/>
    </source>
</evidence>
<dbReference type="GO" id="GO:0019693">
    <property type="term" value="P:ribose phosphate metabolic process"/>
    <property type="evidence" value="ECO:0007669"/>
    <property type="project" value="TreeGrafter"/>
</dbReference>